<keyword evidence="2" id="KW-1185">Reference proteome</keyword>
<comment type="caution">
    <text evidence="1">The sequence shown here is derived from an EMBL/GenBank/DDBJ whole genome shotgun (WGS) entry which is preliminary data.</text>
</comment>
<reference evidence="1 2" key="1">
    <citation type="journal article" date="2023" name="Plants (Basel)">
        <title>Bridging the Gap: Combining Genomics and Transcriptomics Approaches to Understand Stylosanthes scabra, an Orphan Legume from the Brazilian Caatinga.</title>
        <authorList>
            <person name="Ferreira-Neto J.R.C."/>
            <person name="da Silva M.D."/>
            <person name="Binneck E."/>
            <person name="de Melo N.F."/>
            <person name="da Silva R.H."/>
            <person name="de Melo A.L.T.M."/>
            <person name="Pandolfi V."/>
            <person name="Bustamante F.O."/>
            <person name="Brasileiro-Vidal A.C."/>
            <person name="Benko-Iseppon A.M."/>
        </authorList>
    </citation>
    <scope>NUCLEOTIDE SEQUENCE [LARGE SCALE GENOMIC DNA]</scope>
    <source>
        <tissue evidence="1">Leaves</tissue>
    </source>
</reference>
<gene>
    <name evidence="1" type="ORF">PIB30_058217</name>
</gene>
<dbReference type="Proteomes" id="UP001341840">
    <property type="component" value="Unassembled WGS sequence"/>
</dbReference>
<proteinExistence type="predicted"/>
<dbReference type="EMBL" id="JASCZI010060901">
    <property type="protein sequence ID" value="MED6136702.1"/>
    <property type="molecule type" value="Genomic_DNA"/>
</dbReference>
<evidence type="ECO:0000313" key="2">
    <source>
        <dbReference type="Proteomes" id="UP001341840"/>
    </source>
</evidence>
<sequence length="80" mass="8870">MRHRVRHNLPPSLVLPPSTLPLSLLPPSCLALRRRSRHLSAPFVSELIVSLSSASLLPENPEKESALLNPLESPEVSDFR</sequence>
<name>A0ABU6SJV8_9FABA</name>
<accession>A0ABU6SJV8</accession>
<protein>
    <submittedName>
        <fullName evidence="1">Uncharacterized protein</fullName>
    </submittedName>
</protein>
<evidence type="ECO:0000313" key="1">
    <source>
        <dbReference type="EMBL" id="MED6136702.1"/>
    </source>
</evidence>
<organism evidence="1 2">
    <name type="scientific">Stylosanthes scabra</name>
    <dbReference type="NCBI Taxonomy" id="79078"/>
    <lineage>
        <taxon>Eukaryota</taxon>
        <taxon>Viridiplantae</taxon>
        <taxon>Streptophyta</taxon>
        <taxon>Embryophyta</taxon>
        <taxon>Tracheophyta</taxon>
        <taxon>Spermatophyta</taxon>
        <taxon>Magnoliopsida</taxon>
        <taxon>eudicotyledons</taxon>
        <taxon>Gunneridae</taxon>
        <taxon>Pentapetalae</taxon>
        <taxon>rosids</taxon>
        <taxon>fabids</taxon>
        <taxon>Fabales</taxon>
        <taxon>Fabaceae</taxon>
        <taxon>Papilionoideae</taxon>
        <taxon>50 kb inversion clade</taxon>
        <taxon>dalbergioids sensu lato</taxon>
        <taxon>Dalbergieae</taxon>
        <taxon>Pterocarpus clade</taxon>
        <taxon>Stylosanthes</taxon>
    </lineage>
</organism>